<comment type="caution">
    <text evidence="2">The sequence shown here is derived from an EMBL/GenBank/DDBJ whole genome shotgun (WGS) entry which is preliminary data.</text>
</comment>
<accession>A0ABS7GLH6</accession>
<dbReference type="Gene3D" id="2.60.40.740">
    <property type="match status" value="1"/>
</dbReference>
<evidence type="ECO:0000313" key="2">
    <source>
        <dbReference type="EMBL" id="MBW8687343.1"/>
    </source>
</evidence>
<sequence>MNKPECSRLYKVATKHVCALLLCFCLSLSGLYRVSAQDIELKNPSLETKVLSSMLPDGWKRFEQSPDVQPGACGITQSPYAGNTYIGMMASPDWSERIVQELVTPLQANKTYTVSFKLAYPPEYFSSSVCSGSFAIYGANELTEKGEILWKSPAIMHQDWKPYTAVFSTTKAYKYFITGPYMDTICHNAYRAVLLDDFSPYMREVPQIIVQARNSCKGEQTGSATVRVKAGQPPYRYRWEPGNFSDSIVKNLEKGTYKVTVTGANGAAATTFVAIGENELTADVTSSAPICHGDTNGIIKLNISGGVSPYAFSIDGGVSYQDEPLFEHLKAGNYDIEVKDGFNCILNVNNFTITEPEPMEITAANASAVSCSSVKNGSVELLVTGGVSPYIYEISGQSRGYDNVVSGLDAGDYIYRVYDQHNCYVEGETVINKEWRDCAVFMPNAFSPNGDGMNDIFRAKVHDAVTEFRMAVYGRWGQLIFESRNPNVGWDGTERGSGLPAGSYLWVVTYTDSKLQEIQQKGTLVLVR</sequence>
<keyword evidence="3" id="KW-1185">Reference proteome</keyword>
<protein>
    <submittedName>
        <fullName evidence="2">Gliding motility-associated C-terminal domain-containing protein</fullName>
    </submittedName>
</protein>
<proteinExistence type="predicted"/>
<dbReference type="InterPro" id="IPR026341">
    <property type="entry name" value="T9SS_type_B"/>
</dbReference>
<organism evidence="2 3">
    <name type="scientific">Chitinophaga rhizophila</name>
    <dbReference type="NCBI Taxonomy" id="2866212"/>
    <lineage>
        <taxon>Bacteria</taxon>
        <taxon>Pseudomonadati</taxon>
        <taxon>Bacteroidota</taxon>
        <taxon>Chitinophagia</taxon>
        <taxon>Chitinophagales</taxon>
        <taxon>Chitinophagaceae</taxon>
        <taxon>Chitinophaga</taxon>
    </lineage>
</organism>
<feature type="signal peptide" evidence="1">
    <location>
        <begin position="1"/>
        <end position="36"/>
    </location>
</feature>
<dbReference type="Gene3D" id="2.60.120.260">
    <property type="entry name" value="Galactose-binding domain-like"/>
    <property type="match status" value="1"/>
</dbReference>
<evidence type="ECO:0000256" key="1">
    <source>
        <dbReference type="SAM" id="SignalP"/>
    </source>
</evidence>
<reference evidence="2 3" key="1">
    <citation type="submission" date="2021-08" db="EMBL/GenBank/DDBJ databases">
        <title>The genome sequence of Chitinophaga sp. B61.</title>
        <authorList>
            <person name="Zhang X."/>
        </authorList>
    </citation>
    <scope>NUCLEOTIDE SEQUENCE [LARGE SCALE GENOMIC DNA]</scope>
    <source>
        <strain evidence="2 3">B61</strain>
    </source>
</reference>
<dbReference type="Proteomes" id="UP000812961">
    <property type="component" value="Unassembled WGS sequence"/>
</dbReference>
<dbReference type="EMBL" id="JAICCF010000004">
    <property type="protein sequence ID" value="MBW8687343.1"/>
    <property type="molecule type" value="Genomic_DNA"/>
</dbReference>
<dbReference type="Pfam" id="PF13585">
    <property type="entry name" value="CHU_C"/>
    <property type="match status" value="1"/>
</dbReference>
<dbReference type="InterPro" id="IPR025667">
    <property type="entry name" value="SprB_repeat"/>
</dbReference>
<gene>
    <name evidence="2" type="ORF">K1Y79_23610</name>
</gene>
<evidence type="ECO:0000313" key="3">
    <source>
        <dbReference type="Proteomes" id="UP000812961"/>
    </source>
</evidence>
<keyword evidence="1" id="KW-0732">Signal</keyword>
<name>A0ABS7GLH6_9BACT</name>
<dbReference type="RefSeq" id="WP_220252659.1">
    <property type="nucleotide sequence ID" value="NZ_JAICCF010000004.1"/>
</dbReference>
<feature type="chain" id="PRO_5046704200" evidence="1">
    <location>
        <begin position="37"/>
        <end position="528"/>
    </location>
</feature>
<dbReference type="NCBIfam" id="TIGR04131">
    <property type="entry name" value="Bac_Flav_CTERM"/>
    <property type="match status" value="1"/>
</dbReference>
<dbReference type="Pfam" id="PF13573">
    <property type="entry name" value="SprB"/>
    <property type="match status" value="2"/>
</dbReference>